<dbReference type="GO" id="GO:0004190">
    <property type="term" value="F:aspartic-type endopeptidase activity"/>
    <property type="evidence" value="ECO:0007669"/>
    <property type="project" value="InterPro"/>
</dbReference>
<dbReference type="InterPro" id="IPR038269">
    <property type="entry name" value="SCAN_sf"/>
</dbReference>
<dbReference type="Gene3D" id="4.10.60.10">
    <property type="entry name" value="Zinc finger, CCHC-type"/>
    <property type="match status" value="1"/>
</dbReference>
<evidence type="ECO:0000259" key="3">
    <source>
        <dbReference type="PROSITE" id="PS50158"/>
    </source>
</evidence>
<evidence type="ECO:0008006" key="7">
    <source>
        <dbReference type="Google" id="ProtNLM"/>
    </source>
</evidence>
<keyword evidence="1" id="KW-0862">Zinc</keyword>
<feature type="compositionally biased region" description="Polar residues" evidence="2">
    <location>
        <begin position="369"/>
        <end position="388"/>
    </location>
</feature>
<evidence type="ECO:0000313" key="6">
    <source>
        <dbReference type="Proteomes" id="UP001488805"/>
    </source>
</evidence>
<dbReference type="SUPFAM" id="SSF57756">
    <property type="entry name" value="Retrovirus zinc finger-like domains"/>
    <property type="match status" value="1"/>
</dbReference>
<feature type="domain" description="CCHC-type" evidence="3">
    <location>
        <begin position="291"/>
        <end position="306"/>
    </location>
</feature>
<dbReference type="InterPro" id="IPR003309">
    <property type="entry name" value="SCAN_dom"/>
</dbReference>
<feature type="region of interest" description="Disordered" evidence="2">
    <location>
        <begin position="368"/>
        <end position="388"/>
    </location>
</feature>
<dbReference type="PROSITE" id="PS00141">
    <property type="entry name" value="ASP_PROTEASE"/>
    <property type="match status" value="1"/>
</dbReference>
<evidence type="ECO:0000259" key="4">
    <source>
        <dbReference type="PROSITE" id="PS50804"/>
    </source>
</evidence>
<sequence>MIESEDLEDLIQLCSGLQTPGHQSQMEPLMQMLLESQRAQQEISGALLQQQIRANDLKEQELQQVPKSRPRAADFIPKLGVTDDVEAYLHAFEATAAREEWPRRQWVELLAPFQSGEALKAFQDVEADIAHDYDQLKREILSRQGLTKFSMAQRFHNWSFRSGETPRSQMHELIRVTKRWLEPDKHSPTDIIETLVMDRYLRGLPYEAKRIISHQKLTTATELVEAVEQYQAASDRLRPPRNDPVASLPARPHVPRQSGLTPANPPSNPPFRGSSQTVPHRVVQNPEDRQCYRCGKLGHISWQCERLDKPMPTAESASGPQVHFAALLGESRDRRPTCPVKVNQRDVEALLDSGSARTLIQEAVLAASSPASSRWFVSTETPTSTQPP</sequence>
<protein>
    <recommendedName>
        <fullName evidence="7">CCHC-type domain-containing protein</fullName>
    </recommendedName>
</protein>
<proteinExistence type="predicted"/>
<feature type="domain" description="SCAN box" evidence="4">
    <location>
        <begin position="153"/>
        <end position="231"/>
    </location>
</feature>
<keyword evidence="6" id="KW-1185">Reference proteome</keyword>
<accession>A0AAW1EM31</accession>
<dbReference type="SUPFAM" id="SSF47353">
    <property type="entry name" value="Retrovirus capsid dimerization domain-like"/>
    <property type="match status" value="1"/>
</dbReference>
<dbReference type="PANTHER" id="PTHR46888:SF15">
    <property type="entry name" value="ZINC FINGER AND SCAN DOMAIN-CONTAINING PROTEIN 12-LIKE"/>
    <property type="match status" value="1"/>
</dbReference>
<name>A0AAW1EM31_ZOAVI</name>
<dbReference type="Gene3D" id="1.10.4020.10">
    <property type="entry name" value="DNA breaking-rejoining enzymes"/>
    <property type="match status" value="1"/>
</dbReference>
<organism evidence="5 6">
    <name type="scientific">Zoarces viviparus</name>
    <name type="common">Viviparous eelpout</name>
    <name type="synonym">Blennius viviparus</name>
    <dbReference type="NCBI Taxonomy" id="48416"/>
    <lineage>
        <taxon>Eukaryota</taxon>
        <taxon>Metazoa</taxon>
        <taxon>Chordata</taxon>
        <taxon>Craniata</taxon>
        <taxon>Vertebrata</taxon>
        <taxon>Euteleostomi</taxon>
        <taxon>Actinopterygii</taxon>
        <taxon>Neopterygii</taxon>
        <taxon>Teleostei</taxon>
        <taxon>Neoteleostei</taxon>
        <taxon>Acanthomorphata</taxon>
        <taxon>Eupercaria</taxon>
        <taxon>Perciformes</taxon>
        <taxon>Cottioidei</taxon>
        <taxon>Zoarcales</taxon>
        <taxon>Zoarcidae</taxon>
        <taxon>Zoarcinae</taxon>
        <taxon>Zoarces</taxon>
    </lineage>
</organism>
<dbReference type="InterPro" id="IPR021109">
    <property type="entry name" value="Peptidase_aspartic_dom_sf"/>
</dbReference>
<dbReference type="InterPro" id="IPR001969">
    <property type="entry name" value="Aspartic_peptidase_AS"/>
</dbReference>
<keyword evidence="1" id="KW-0863">Zinc-finger</keyword>
<evidence type="ECO:0000256" key="1">
    <source>
        <dbReference type="PROSITE-ProRule" id="PRU00047"/>
    </source>
</evidence>
<dbReference type="SUPFAM" id="SSF50630">
    <property type="entry name" value="Acid proteases"/>
    <property type="match status" value="1"/>
</dbReference>
<dbReference type="GO" id="GO:0006508">
    <property type="term" value="P:proteolysis"/>
    <property type="evidence" value="ECO:0007669"/>
    <property type="project" value="InterPro"/>
</dbReference>
<gene>
    <name evidence="5" type="ORF">VZT92_019650</name>
</gene>
<dbReference type="InterPro" id="IPR036875">
    <property type="entry name" value="Znf_CCHC_sf"/>
</dbReference>
<dbReference type="Proteomes" id="UP001488805">
    <property type="component" value="Unassembled WGS sequence"/>
</dbReference>
<dbReference type="PROSITE" id="PS50804">
    <property type="entry name" value="SCAN_BOX"/>
    <property type="match status" value="1"/>
</dbReference>
<feature type="region of interest" description="Disordered" evidence="2">
    <location>
        <begin position="232"/>
        <end position="279"/>
    </location>
</feature>
<dbReference type="PROSITE" id="PS50158">
    <property type="entry name" value="ZF_CCHC"/>
    <property type="match status" value="1"/>
</dbReference>
<evidence type="ECO:0000313" key="5">
    <source>
        <dbReference type="EMBL" id="KAK9523246.1"/>
    </source>
</evidence>
<dbReference type="AlphaFoldDB" id="A0AAW1EM31"/>
<evidence type="ECO:0000256" key="2">
    <source>
        <dbReference type="SAM" id="MobiDB-lite"/>
    </source>
</evidence>
<dbReference type="GO" id="GO:0003676">
    <property type="term" value="F:nucleic acid binding"/>
    <property type="evidence" value="ECO:0007669"/>
    <property type="project" value="InterPro"/>
</dbReference>
<dbReference type="InterPro" id="IPR001878">
    <property type="entry name" value="Znf_CCHC"/>
</dbReference>
<dbReference type="Pfam" id="PF02023">
    <property type="entry name" value="SCAN"/>
    <property type="match status" value="1"/>
</dbReference>
<keyword evidence="1" id="KW-0479">Metal-binding</keyword>
<dbReference type="EMBL" id="JBCEZU010000221">
    <property type="protein sequence ID" value="KAK9523246.1"/>
    <property type="molecule type" value="Genomic_DNA"/>
</dbReference>
<reference evidence="5 6" key="1">
    <citation type="journal article" date="2024" name="Genome Biol. Evol.">
        <title>Chromosome-level genome assembly of the viviparous eelpout Zoarces viviparus.</title>
        <authorList>
            <person name="Fuhrmann N."/>
            <person name="Brasseur M.V."/>
            <person name="Bakowski C.E."/>
            <person name="Podsiadlowski L."/>
            <person name="Prost S."/>
            <person name="Krehenwinkel H."/>
            <person name="Mayer C."/>
        </authorList>
    </citation>
    <scope>NUCLEOTIDE SEQUENCE [LARGE SCALE GENOMIC DNA]</scope>
    <source>
        <strain evidence="5">NO-MEL_2022_Ind0_liver</strain>
    </source>
</reference>
<comment type="caution">
    <text evidence="5">The sequence shown here is derived from an EMBL/GenBank/DDBJ whole genome shotgun (WGS) entry which is preliminary data.</text>
</comment>
<dbReference type="PANTHER" id="PTHR46888">
    <property type="entry name" value="ZINC KNUCKLE DOMAINCONTAINING PROTEIN-RELATED"/>
    <property type="match status" value="1"/>
</dbReference>
<dbReference type="GO" id="GO:0008270">
    <property type="term" value="F:zinc ion binding"/>
    <property type="evidence" value="ECO:0007669"/>
    <property type="project" value="UniProtKB-KW"/>
</dbReference>